<evidence type="ECO:0000256" key="1">
    <source>
        <dbReference type="ARBA" id="ARBA00001938"/>
    </source>
</evidence>
<dbReference type="SUPFAM" id="SSF51230">
    <property type="entry name" value="Single hybrid motif"/>
    <property type="match status" value="1"/>
</dbReference>
<dbReference type="PANTHER" id="PTHR43178">
    <property type="entry name" value="DIHYDROLIPOAMIDE ACETYLTRANSFERASE COMPONENT OF PYRUVATE DEHYDROGENASE COMPLEX"/>
    <property type="match status" value="1"/>
</dbReference>
<dbReference type="InterPro" id="IPR050743">
    <property type="entry name" value="2-oxoacid_DH_E2_comp"/>
</dbReference>
<dbReference type="GO" id="GO:0031405">
    <property type="term" value="F:lipoic acid binding"/>
    <property type="evidence" value="ECO:0007669"/>
    <property type="project" value="TreeGrafter"/>
</dbReference>
<dbReference type="PROSITE" id="PS50968">
    <property type="entry name" value="BIOTINYL_LIPOYL"/>
    <property type="match status" value="1"/>
</dbReference>
<organism evidence="6">
    <name type="scientific">Caldiarchaeum subterraneum</name>
    <dbReference type="NCBI Taxonomy" id="311458"/>
    <lineage>
        <taxon>Archaea</taxon>
        <taxon>Nitrososphaerota</taxon>
        <taxon>Candidatus Caldarchaeales</taxon>
        <taxon>Candidatus Caldarchaeaceae</taxon>
        <taxon>Candidatus Caldarchaeum</taxon>
    </lineage>
</organism>
<dbReference type="PROSITE" id="PS00189">
    <property type="entry name" value="LIPOYL"/>
    <property type="match status" value="1"/>
</dbReference>
<keyword evidence="2" id="KW-0808">Transferase</keyword>
<dbReference type="GO" id="GO:0005737">
    <property type="term" value="C:cytoplasm"/>
    <property type="evidence" value="ECO:0007669"/>
    <property type="project" value="TreeGrafter"/>
</dbReference>
<feature type="domain" description="Lipoyl-binding" evidence="5">
    <location>
        <begin position="4"/>
        <end position="79"/>
    </location>
</feature>
<dbReference type="InterPro" id="IPR000089">
    <property type="entry name" value="Biotin_lipoyl"/>
</dbReference>
<evidence type="ECO:0000256" key="3">
    <source>
        <dbReference type="ARBA" id="ARBA00022823"/>
    </source>
</evidence>
<comment type="caution">
    <text evidence="6">The sequence shown here is derived from an EMBL/GenBank/DDBJ whole genome shotgun (WGS) entry which is preliminary data.</text>
</comment>
<dbReference type="GO" id="GO:0016407">
    <property type="term" value="F:acetyltransferase activity"/>
    <property type="evidence" value="ECO:0007669"/>
    <property type="project" value="TreeGrafter"/>
</dbReference>
<dbReference type="PANTHER" id="PTHR43178:SF5">
    <property type="entry name" value="LIPOAMIDE ACYLTRANSFERASE COMPONENT OF BRANCHED-CHAIN ALPHA-KETO ACID DEHYDROGENASE COMPLEX, MITOCHONDRIAL"/>
    <property type="match status" value="1"/>
</dbReference>
<keyword evidence="3" id="KW-0450">Lipoyl</keyword>
<evidence type="ECO:0000256" key="4">
    <source>
        <dbReference type="ARBA" id="ARBA00023315"/>
    </source>
</evidence>
<evidence type="ECO:0000259" key="5">
    <source>
        <dbReference type="PROSITE" id="PS50968"/>
    </source>
</evidence>
<dbReference type="CDD" id="cd06849">
    <property type="entry name" value="lipoyl_domain"/>
    <property type="match status" value="1"/>
</dbReference>
<reference evidence="6" key="1">
    <citation type="journal article" date="2020" name="mSystems">
        <title>Genome- and Community-Level Interaction Insights into Carbon Utilization and Element Cycling Functions of Hydrothermarchaeota in Hydrothermal Sediment.</title>
        <authorList>
            <person name="Zhou Z."/>
            <person name="Liu Y."/>
            <person name="Xu W."/>
            <person name="Pan J."/>
            <person name="Luo Z.H."/>
            <person name="Li M."/>
        </authorList>
    </citation>
    <scope>NUCLEOTIDE SEQUENCE [LARGE SCALE GENOMIC DNA]</scope>
    <source>
        <strain evidence="6">SpSt-1056</strain>
    </source>
</reference>
<evidence type="ECO:0000256" key="2">
    <source>
        <dbReference type="ARBA" id="ARBA00022679"/>
    </source>
</evidence>
<sequence>MAELYRLILPRIDVAMESGKIAEWLKKEGDPVKKGEVVVIVETEKAAVEIPSEVDGKIIKILHKVGDEVSVGEAIAEIEKT</sequence>
<dbReference type="Gene3D" id="2.40.50.100">
    <property type="match status" value="1"/>
</dbReference>
<dbReference type="InterPro" id="IPR011053">
    <property type="entry name" value="Single_hybrid_motif"/>
</dbReference>
<dbReference type="AlphaFoldDB" id="A0A7C5QN32"/>
<protein>
    <submittedName>
        <fullName evidence="6">Biotin/lipoyl-binding protein</fullName>
    </submittedName>
</protein>
<name>A0A7C5QN32_CALS0</name>
<evidence type="ECO:0000313" key="6">
    <source>
        <dbReference type="EMBL" id="HHK68255.1"/>
    </source>
</evidence>
<accession>A0A7C5QN32</accession>
<dbReference type="Pfam" id="PF00364">
    <property type="entry name" value="Biotin_lipoyl"/>
    <property type="match status" value="1"/>
</dbReference>
<proteinExistence type="predicted"/>
<keyword evidence="4" id="KW-0012">Acyltransferase</keyword>
<gene>
    <name evidence="6" type="ORF">ENM11_03755</name>
</gene>
<dbReference type="EMBL" id="DRWN01000027">
    <property type="protein sequence ID" value="HHK68255.1"/>
    <property type="molecule type" value="Genomic_DNA"/>
</dbReference>
<comment type="cofactor">
    <cofactor evidence="1">
        <name>(R)-lipoate</name>
        <dbReference type="ChEBI" id="CHEBI:83088"/>
    </cofactor>
</comment>
<dbReference type="InterPro" id="IPR003016">
    <property type="entry name" value="2-oxoA_DH_lipoyl-BS"/>
</dbReference>